<keyword evidence="7" id="KW-0418">Kinase</keyword>
<dbReference type="GO" id="GO:0005524">
    <property type="term" value="F:ATP binding"/>
    <property type="evidence" value="ECO:0007669"/>
    <property type="project" value="UniProtKB-UniRule"/>
</dbReference>
<comment type="catalytic activity">
    <reaction evidence="15">
        <text>L-seryl-[protein] + ATP = O-phospho-L-seryl-[protein] + ADP + H(+)</text>
        <dbReference type="Rhea" id="RHEA:17989"/>
        <dbReference type="Rhea" id="RHEA-COMP:9863"/>
        <dbReference type="Rhea" id="RHEA-COMP:11604"/>
        <dbReference type="ChEBI" id="CHEBI:15378"/>
        <dbReference type="ChEBI" id="CHEBI:29999"/>
        <dbReference type="ChEBI" id="CHEBI:30616"/>
        <dbReference type="ChEBI" id="CHEBI:83421"/>
        <dbReference type="ChEBI" id="CHEBI:456216"/>
        <dbReference type="EC" id="2.7.11.1"/>
    </reaction>
</comment>
<keyword evidence="8 16" id="KW-0067">ATP-binding</keyword>
<feature type="region of interest" description="Disordered" evidence="17">
    <location>
        <begin position="1"/>
        <end position="47"/>
    </location>
</feature>
<evidence type="ECO:0000256" key="9">
    <source>
        <dbReference type="ARBA" id="ARBA00022842"/>
    </source>
</evidence>
<evidence type="ECO:0000313" key="20">
    <source>
        <dbReference type="Proteomes" id="UP001634394"/>
    </source>
</evidence>
<dbReference type="InterPro" id="IPR050339">
    <property type="entry name" value="CC_SR_Kinase"/>
</dbReference>
<gene>
    <name evidence="19" type="ORF">ACJMK2_020332</name>
</gene>
<feature type="compositionally biased region" description="Pro residues" evidence="17">
    <location>
        <begin position="1"/>
        <end position="12"/>
    </location>
</feature>
<feature type="compositionally biased region" description="Pro residues" evidence="17">
    <location>
        <begin position="32"/>
        <end position="41"/>
    </location>
</feature>
<dbReference type="SMART" id="SM00220">
    <property type="entry name" value="S_TKc"/>
    <property type="match status" value="1"/>
</dbReference>
<dbReference type="Gene3D" id="1.10.510.10">
    <property type="entry name" value="Transferase(Phosphotransferase) domain 1"/>
    <property type="match status" value="1"/>
</dbReference>
<accession>A0ABD3U1M2</accession>
<evidence type="ECO:0000256" key="10">
    <source>
        <dbReference type="ARBA" id="ARBA00023034"/>
    </source>
</evidence>
<dbReference type="InterPro" id="IPR008271">
    <property type="entry name" value="Ser/Thr_kinase_AS"/>
</dbReference>
<evidence type="ECO:0000256" key="13">
    <source>
        <dbReference type="ARBA" id="ARBA00037982"/>
    </source>
</evidence>
<comment type="subcellular location">
    <subcellularLocation>
        <location evidence="1">Golgi apparatus membrane</location>
        <topology evidence="1">Peripheral membrane protein</topology>
    </subcellularLocation>
</comment>
<keyword evidence="3" id="KW-0723">Serine/threonine-protein kinase</keyword>
<evidence type="ECO:0000256" key="16">
    <source>
        <dbReference type="PROSITE-ProRule" id="PRU10141"/>
    </source>
</evidence>
<evidence type="ECO:0000256" key="6">
    <source>
        <dbReference type="ARBA" id="ARBA00022741"/>
    </source>
</evidence>
<keyword evidence="5" id="KW-0479">Metal-binding</keyword>
<feature type="binding site" evidence="16">
    <location>
        <position position="116"/>
    </location>
    <ligand>
        <name>ATP</name>
        <dbReference type="ChEBI" id="CHEBI:30616"/>
    </ligand>
</feature>
<evidence type="ECO:0000313" key="19">
    <source>
        <dbReference type="EMBL" id="KAL3842302.1"/>
    </source>
</evidence>
<evidence type="ECO:0000256" key="3">
    <source>
        <dbReference type="ARBA" id="ARBA00022527"/>
    </source>
</evidence>
<reference evidence="19 20" key="1">
    <citation type="submission" date="2024-11" db="EMBL/GenBank/DDBJ databases">
        <title>Chromosome-level genome assembly of the freshwater bivalve Anodonta woodiana.</title>
        <authorList>
            <person name="Chen X."/>
        </authorList>
    </citation>
    <scope>NUCLEOTIDE SEQUENCE [LARGE SCALE GENOMIC DNA]</scope>
    <source>
        <strain evidence="19">MN2024</strain>
        <tissue evidence="19">Gills</tissue>
    </source>
</reference>
<dbReference type="FunFam" id="1.10.510.10:FF:000315">
    <property type="entry name" value="membrane-associated tyrosine- and threonine-specific cdc2-inhibitory kinase"/>
    <property type="match status" value="1"/>
</dbReference>
<dbReference type="GO" id="GO:0046872">
    <property type="term" value="F:metal ion binding"/>
    <property type="evidence" value="ECO:0007669"/>
    <property type="project" value="UniProtKB-KW"/>
</dbReference>
<evidence type="ECO:0000256" key="8">
    <source>
        <dbReference type="ARBA" id="ARBA00022840"/>
    </source>
</evidence>
<evidence type="ECO:0000256" key="12">
    <source>
        <dbReference type="ARBA" id="ARBA00023306"/>
    </source>
</evidence>
<proteinExistence type="inferred from homology"/>
<keyword evidence="6 16" id="KW-0547">Nucleotide-binding</keyword>
<comment type="catalytic activity">
    <reaction evidence="14">
        <text>L-threonyl-[protein] + ATP = O-phospho-L-threonyl-[protein] + ADP + H(+)</text>
        <dbReference type="Rhea" id="RHEA:46608"/>
        <dbReference type="Rhea" id="RHEA-COMP:11060"/>
        <dbReference type="Rhea" id="RHEA-COMP:11605"/>
        <dbReference type="ChEBI" id="CHEBI:15378"/>
        <dbReference type="ChEBI" id="CHEBI:30013"/>
        <dbReference type="ChEBI" id="CHEBI:30616"/>
        <dbReference type="ChEBI" id="CHEBI:61977"/>
        <dbReference type="ChEBI" id="CHEBI:456216"/>
        <dbReference type="EC" id="2.7.11.1"/>
    </reaction>
</comment>
<evidence type="ECO:0000256" key="15">
    <source>
        <dbReference type="ARBA" id="ARBA00048679"/>
    </source>
</evidence>
<evidence type="ECO:0000256" key="11">
    <source>
        <dbReference type="ARBA" id="ARBA00023136"/>
    </source>
</evidence>
<feature type="domain" description="Protein kinase" evidence="18">
    <location>
        <begin position="86"/>
        <end position="335"/>
    </location>
</feature>
<feature type="compositionally biased region" description="Low complexity" evidence="17">
    <location>
        <begin position="472"/>
        <end position="488"/>
    </location>
</feature>
<dbReference type="Proteomes" id="UP001634394">
    <property type="component" value="Unassembled WGS sequence"/>
</dbReference>
<comment type="similarity">
    <text evidence="13">Belongs to the protein kinase superfamily. Ser/Thr protein kinase family. GCN2 subfamily.</text>
</comment>
<keyword evidence="12" id="KW-0131">Cell cycle</keyword>
<keyword evidence="11" id="KW-0472">Membrane</keyword>
<evidence type="ECO:0000256" key="4">
    <source>
        <dbReference type="ARBA" id="ARBA00022679"/>
    </source>
</evidence>
<evidence type="ECO:0000259" key="18">
    <source>
        <dbReference type="PROSITE" id="PS50011"/>
    </source>
</evidence>
<dbReference type="InterPro" id="IPR000719">
    <property type="entry name" value="Prot_kinase_dom"/>
</dbReference>
<protein>
    <recommendedName>
        <fullName evidence="2">non-specific serine/threonine protein kinase</fullName>
        <ecNumber evidence="2">2.7.11.1</ecNumber>
    </recommendedName>
</protein>
<dbReference type="AlphaFoldDB" id="A0ABD3U1M2"/>
<dbReference type="GO" id="GO:0000139">
    <property type="term" value="C:Golgi membrane"/>
    <property type="evidence" value="ECO:0007669"/>
    <property type="project" value="UniProtKB-SubCell"/>
</dbReference>
<dbReference type="PANTHER" id="PTHR11042">
    <property type="entry name" value="EUKARYOTIC TRANSLATION INITIATION FACTOR 2-ALPHA KINASE EIF2-ALPHA KINASE -RELATED"/>
    <property type="match status" value="1"/>
</dbReference>
<dbReference type="PROSITE" id="PS00108">
    <property type="entry name" value="PROTEIN_KINASE_ST"/>
    <property type="match status" value="1"/>
</dbReference>
<dbReference type="EMBL" id="JBJQND010000017">
    <property type="protein sequence ID" value="KAL3842302.1"/>
    <property type="molecule type" value="Genomic_DNA"/>
</dbReference>
<dbReference type="InterPro" id="IPR017441">
    <property type="entry name" value="Protein_kinase_ATP_BS"/>
</dbReference>
<dbReference type="SUPFAM" id="SSF56112">
    <property type="entry name" value="Protein kinase-like (PK-like)"/>
    <property type="match status" value="1"/>
</dbReference>
<sequence>MEAYPSPRPTPRFFPEVQTFSTKKSRGTPKDSCPPRPPVKSCPPISRIFPHRPIQRAQLVSFRSSESNGSILKFGEGTKDYFQENFEIISKLGAGSFGEVFKVRCREDGQLYAVKKSQERFRGESDRRRKLEEVAKYEKLPCHTNCVRLYRAWEEKMLLYMQLELCKASLSHLAEDRHDIPEEEIWLYLVDLLMAVKHLHDNNLVHMDIKPDNIFITYDNVCKLGDFGLVIDLSKGNDFSEAQEGDPKYLAPELMDGKFGKPADIFSLGISILELASDLDLPRGGDGWHALRSGHVPNEFLLDKSFDLKYTIKQMLDPCPRSRPTVDQVLAFPCIRKVWKKRRREYMVKSAMNSAKGLFFRVWEYILLITFVFTYPFRKLFPYSKQSSKTDSPHSSHSTSLAFDNSISDDDMFGDDLSINNNSIAVPLDSSFSSSGESSFQGTEDSFCKVPPRRAFTSPTIRHRHYENIPAPMSSSPVLPSSGSGSFGIQRNSSPNISVSSFEDERSLTPTFNVSGHLDFNEMSTKPNIEPKNLMDMFLAASDEED</sequence>
<dbReference type="InterPro" id="IPR011009">
    <property type="entry name" value="Kinase-like_dom_sf"/>
</dbReference>
<dbReference type="CDD" id="cd14050">
    <property type="entry name" value="PKc_Myt1"/>
    <property type="match status" value="1"/>
</dbReference>
<dbReference type="GO" id="GO:0004674">
    <property type="term" value="F:protein serine/threonine kinase activity"/>
    <property type="evidence" value="ECO:0007669"/>
    <property type="project" value="UniProtKB-KW"/>
</dbReference>
<keyword evidence="9" id="KW-0460">Magnesium</keyword>
<name>A0ABD3U1M2_SINWO</name>
<evidence type="ECO:0000256" key="1">
    <source>
        <dbReference type="ARBA" id="ARBA00004395"/>
    </source>
</evidence>
<evidence type="ECO:0000256" key="14">
    <source>
        <dbReference type="ARBA" id="ARBA00047899"/>
    </source>
</evidence>
<keyword evidence="20" id="KW-1185">Reference proteome</keyword>
<evidence type="ECO:0000256" key="2">
    <source>
        <dbReference type="ARBA" id="ARBA00012513"/>
    </source>
</evidence>
<keyword evidence="4" id="KW-0808">Transferase</keyword>
<comment type="caution">
    <text evidence="19">The sequence shown here is derived from an EMBL/GenBank/DDBJ whole genome shotgun (WGS) entry which is preliminary data.</text>
</comment>
<evidence type="ECO:0000256" key="5">
    <source>
        <dbReference type="ARBA" id="ARBA00022723"/>
    </source>
</evidence>
<dbReference type="EC" id="2.7.11.1" evidence="2"/>
<evidence type="ECO:0000256" key="17">
    <source>
        <dbReference type="SAM" id="MobiDB-lite"/>
    </source>
</evidence>
<dbReference type="Pfam" id="PF00069">
    <property type="entry name" value="Pkinase"/>
    <property type="match status" value="1"/>
</dbReference>
<dbReference type="PROSITE" id="PS50011">
    <property type="entry name" value="PROTEIN_KINASE_DOM"/>
    <property type="match status" value="1"/>
</dbReference>
<feature type="region of interest" description="Disordered" evidence="17">
    <location>
        <begin position="468"/>
        <end position="492"/>
    </location>
</feature>
<dbReference type="PROSITE" id="PS00107">
    <property type="entry name" value="PROTEIN_KINASE_ATP"/>
    <property type="match status" value="1"/>
</dbReference>
<keyword evidence="10" id="KW-0333">Golgi apparatus</keyword>
<organism evidence="19 20">
    <name type="scientific">Sinanodonta woodiana</name>
    <name type="common">Chinese pond mussel</name>
    <name type="synonym">Anodonta woodiana</name>
    <dbReference type="NCBI Taxonomy" id="1069815"/>
    <lineage>
        <taxon>Eukaryota</taxon>
        <taxon>Metazoa</taxon>
        <taxon>Spiralia</taxon>
        <taxon>Lophotrochozoa</taxon>
        <taxon>Mollusca</taxon>
        <taxon>Bivalvia</taxon>
        <taxon>Autobranchia</taxon>
        <taxon>Heteroconchia</taxon>
        <taxon>Palaeoheterodonta</taxon>
        <taxon>Unionida</taxon>
        <taxon>Unionoidea</taxon>
        <taxon>Unionidae</taxon>
        <taxon>Unioninae</taxon>
        <taxon>Sinanodonta</taxon>
    </lineage>
</organism>
<dbReference type="PANTHER" id="PTHR11042:SF183">
    <property type="entry name" value="MEMBRANE-ASSOCIATED TYROSINE- AND THREONINE-SPECIFIC CDC2-INHIBITORY KINASE"/>
    <property type="match status" value="1"/>
</dbReference>
<dbReference type="Gene3D" id="3.30.200.20">
    <property type="entry name" value="Phosphorylase Kinase, domain 1"/>
    <property type="match status" value="1"/>
</dbReference>
<evidence type="ECO:0000256" key="7">
    <source>
        <dbReference type="ARBA" id="ARBA00022777"/>
    </source>
</evidence>